<evidence type="ECO:0000256" key="1">
    <source>
        <dbReference type="ARBA" id="ARBA00004651"/>
    </source>
</evidence>
<feature type="transmembrane region" description="Helical" evidence="7">
    <location>
        <begin position="135"/>
        <end position="153"/>
    </location>
</feature>
<feature type="transmembrane region" description="Helical" evidence="7">
    <location>
        <begin position="165"/>
        <end position="183"/>
    </location>
</feature>
<evidence type="ECO:0000256" key="5">
    <source>
        <dbReference type="ARBA" id="ARBA00022989"/>
    </source>
</evidence>
<evidence type="ECO:0000313" key="10">
    <source>
        <dbReference type="Proteomes" id="UP001290455"/>
    </source>
</evidence>
<dbReference type="Gene3D" id="1.10.3720.10">
    <property type="entry name" value="MetI-like"/>
    <property type="match status" value="1"/>
</dbReference>
<dbReference type="InterPro" id="IPR000515">
    <property type="entry name" value="MetI-like"/>
</dbReference>
<keyword evidence="5 7" id="KW-1133">Transmembrane helix</keyword>
<accession>A0ABU5IWK6</accession>
<comment type="similarity">
    <text evidence="7">Belongs to the binding-protein-dependent transport system permease family.</text>
</comment>
<evidence type="ECO:0000256" key="3">
    <source>
        <dbReference type="ARBA" id="ARBA00022475"/>
    </source>
</evidence>
<dbReference type="PANTHER" id="PTHR30465:SF0">
    <property type="entry name" value="OLIGOPEPTIDE TRANSPORT SYSTEM PERMEASE PROTEIN APPB"/>
    <property type="match status" value="1"/>
</dbReference>
<keyword evidence="10" id="KW-1185">Reference proteome</keyword>
<evidence type="ECO:0000259" key="8">
    <source>
        <dbReference type="PROSITE" id="PS50928"/>
    </source>
</evidence>
<dbReference type="SUPFAM" id="SSF161098">
    <property type="entry name" value="MetI-like"/>
    <property type="match status" value="1"/>
</dbReference>
<keyword evidence="6 7" id="KW-0472">Membrane</keyword>
<comment type="subcellular location">
    <subcellularLocation>
        <location evidence="1 7">Cell membrane</location>
        <topology evidence="1 7">Multi-pass membrane protein</topology>
    </subcellularLocation>
</comment>
<dbReference type="RefSeq" id="WP_322445835.1">
    <property type="nucleotide sequence ID" value="NZ_JAXOFX010000003.1"/>
</dbReference>
<feature type="transmembrane region" description="Helical" evidence="7">
    <location>
        <begin position="7"/>
        <end position="27"/>
    </location>
</feature>
<feature type="transmembrane region" description="Helical" evidence="7">
    <location>
        <begin position="89"/>
        <end position="109"/>
    </location>
</feature>
<dbReference type="EMBL" id="JAXOFX010000003">
    <property type="protein sequence ID" value="MDZ5471544.1"/>
    <property type="molecule type" value="Genomic_DNA"/>
</dbReference>
<evidence type="ECO:0000256" key="6">
    <source>
        <dbReference type="ARBA" id="ARBA00023136"/>
    </source>
</evidence>
<keyword evidence="2 7" id="KW-0813">Transport</keyword>
<keyword evidence="3" id="KW-1003">Cell membrane</keyword>
<organism evidence="9 10">
    <name type="scientific">Robertmurraya mangrovi</name>
    <dbReference type="NCBI Taxonomy" id="3098077"/>
    <lineage>
        <taxon>Bacteria</taxon>
        <taxon>Bacillati</taxon>
        <taxon>Bacillota</taxon>
        <taxon>Bacilli</taxon>
        <taxon>Bacillales</taxon>
        <taxon>Bacillaceae</taxon>
        <taxon>Robertmurraya</taxon>
    </lineage>
</organism>
<comment type="caution">
    <text evidence="9">The sequence shown here is derived from an EMBL/GenBank/DDBJ whole genome shotgun (WGS) entry which is preliminary data.</text>
</comment>
<protein>
    <submittedName>
        <fullName evidence="9">ABC transporter permease subunit</fullName>
    </submittedName>
</protein>
<sequence>MKILAKLVSGLLIWLIVTSILLAIILLPRNVTYERVGYDDVATYKFTWEAYQESITTYSKEVWDNKSFGTSKVGSPVEEEVYHYMKRTIVIIFPALIISLLLGILKGVFDYKNVNSRKNIIGNGTTWLMQSVPEYFIIITVQLGLLSLMSKGFPQLDIYGYDKWYNTLLPILFLSVYPISYIARITSSALSEQEGKDYIRTAIAKGTSSKKILYIHVLKNCYPTILSQFLTIMITLISSSIVVEYLTFYRGAGTRLIEALDIKTIYNITDNFPLEVPTIVGFTIGFMILILCSLWIHQLLNYILIPAKRGEE</sequence>
<dbReference type="CDD" id="cd06261">
    <property type="entry name" value="TM_PBP2"/>
    <property type="match status" value="1"/>
</dbReference>
<evidence type="ECO:0000256" key="2">
    <source>
        <dbReference type="ARBA" id="ARBA00022448"/>
    </source>
</evidence>
<evidence type="ECO:0000313" key="9">
    <source>
        <dbReference type="EMBL" id="MDZ5471544.1"/>
    </source>
</evidence>
<dbReference type="PROSITE" id="PS50928">
    <property type="entry name" value="ABC_TM1"/>
    <property type="match status" value="1"/>
</dbReference>
<name>A0ABU5IWK6_9BACI</name>
<dbReference type="Proteomes" id="UP001290455">
    <property type="component" value="Unassembled WGS sequence"/>
</dbReference>
<evidence type="ECO:0000256" key="7">
    <source>
        <dbReference type="RuleBase" id="RU363032"/>
    </source>
</evidence>
<reference evidence="9 10" key="1">
    <citation type="submission" date="2023-11" db="EMBL/GenBank/DDBJ databases">
        <title>Bacillus jintuensis, isolated from a mudflat on the Beibu Gulf coast.</title>
        <authorList>
            <person name="Li M."/>
        </authorList>
    </citation>
    <scope>NUCLEOTIDE SEQUENCE [LARGE SCALE GENOMIC DNA]</scope>
    <source>
        <strain evidence="9 10">31A1R</strain>
    </source>
</reference>
<gene>
    <name evidence="9" type="ORF">SM124_07265</name>
</gene>
<feature type="transmembrane region" description="Helical" evidence="7">
    <location>
        <begin position="229"/>
        <end position="248"/>
    </location>
</feature>
<feature type="domain" description="ABC transmembrane type-1" evidence="8">
    <location>
        <begin position="85"/>
        <end position="295"/>
    </location>
</feature>
<feature type="transmembrane region" description="Helical" evidence="7">
    <location>
        <begin position="279"/>
        <end position="300"/>
    </location>
</feature>
<evidence type="ECO:0000256" key="4">
    <source>
        <dbReference type="ARBA" id="ARBA00022692"/>
    </source>
</evidence>
<dbReference type="PANTHER" id="PTHR30465">
    <property type="entry name" value="INNER MEMBRANE ABC TRANSPORTER"/>
    <property type="match status" value="1"/>
</dbReference>
<keyword evidence="4 7" id="KW-0812">Transmembrane</keyword>
<proteinExistence type="inferred from homology"/>
<dbReference type="InterPro" id="IPR035906">
    <property type="entry name" value="MetI-like_sf"/>
</dbReference>
<dbReference type="Pfam" id="PF00528">
    <property type="entry name" value="BPD_transp_1"/>
    <property type="match status" value="1"/>
</dbReference>